<evidence type="ECO:0000256" key="9">
    <source>
        <dbReference type="ARBA" id="ARBA00023136"/>
    </source>
</evidence>
<evidence type="ECO:0000313" key="14">
    <source>
        <dbReference type="EMBL" id="KWX15648.1"/>
    </source>
</evidence>
<evidence type="ECO:0000256" key="7">
    <source>
        <dbReference type="ARBA" id="ARBA00022927"/>
    </source>
</evidence>
<evidence type="ECO:0000256" key="2">
    <source>
        <dbReference type="ARBA" id="ARBA00006972"/>
    </source>
</evidence>
<dbReference type="SUPFAM" id="SSF64356">
    <property type="entry name" value="SNARE-like"/>
    <property type="match status" value="1"/>
</dbReference>
<dbReference type="InterPro" id="IPR022775">
    <property type="entry name" value="AP_mu_sigma_su"/>
</dbReference>
<feature type="domain" description="AP complex mu/sigma subunit" evidence="13">
    <location>
        <begin position="53"/>
        <end position="128"/>
    </location>
</feature>
<evidence type="ECO:0000256" key="12">
    <source>
        <dbReference type="RuleBase" id="RU366053"/>
    </source>
</evidence>
<dbReference type="InterPro" id="IPR011012">
    <property type="entry name" value="Longin-like_dom_sf"/>
</dbReference>
<keyword evidence="4 12" id="KW-0813">Transport</keyword>
<dbReference type="PANTHER" id="PTHR11043">
    <property type="entry name" value="ZETA-COAT PROTEIN"/>
    <property type="match status" value="1"/>
</dbReference>
<dbReference type="Gene3D" id="3.30.450.60">
    <property type="match status" value="1"/>
</dbReference>
<keyword evidence="5 12" id="KW-0963">Cytoplasm</keyword>
<evidence type="ECO:0000256" key="3">
    <source>
        <dbReference type="ARBA" id="ARBA00011775"/>
    </source>
</evidence>
<protein>
    <recommendedName>
        <fullName evidence="12">Coatomer subunit zeta</fullName>
    </recommendedName>
</protein>
<comment type="subunit">
    <text evidence="3 12">Oligomeric complex that consists of at least the alpha, beta, beta', gamma, delta, epsilon and zeta subunits.</text>
</comment>
<evidence type="ECO:0000313" key="15">
    <source>
        <dbReference type="Proteomes" id="UP000070089"/>
    </source>
</evidence>
<sequence>MQRQLAGLALTDVSGAAIYAQCYDPLLAETYLSSFIPALYAATLDSINTSSQLHYCPYPCIYRKLGGLFLFVVGTEVENEMLLCDITSTIAEALMGILGERLSLAACKEQYASICTVLGEIVDGGYYLSDSPTGPQLGEKSFKQTLSDGARFLLGALMN</sequence>
<comment type="similarity">
    <text evidence="2 12">Belongs to the adaptor complexes small subunit family.</text>
</comment>
<keyword evidence="9 12" id="KW-0472">Membrane</keyword>
<dbReference type="GO" id="GO:0006891">
    <property type="term" value="P:intra-Golgi vesicle-mediated transport"/>
    <property type="evidence" value="ECO:0007669"/>
    <property type="project" value="TreeGrafter"/>
</dbReference>
<evidence type="ECO:0000256" key="1">
    <source>
        <dbReference type="ARBA" id="ARBA00004255"/>
    </source>
</evidence>
<dbReference type="OrthoDB" id="10249988at2759"/>
<dbReference type="GO" id="GO:0006886">
    <property type="term" value="P:intracellular protein transport"/>
    <property type="evidence" value="ECO:0007669"/>
    <property type="project" value="TreeGrafter"/>
</dbReference>
<dbReference type="VEuPathDB" id="GiardiaDB:QR46_0369"/>
<evidence type="ECO:0000256" key="8">
    <source>
        <dbReference type="ARBA" id="ARBA00023034"/>
    </source>
</evidence>
<comment type="subcellular location">
    <subcellularLocation>
        <location evidence="12">Cytoplasm</location>
    </subcellularLocation>
    <subcellularLocation>
        <location evidence="1 12">Golgi apparatus membrane</location>
        <topology evidence="1 12">Peripheral membrane protein</topology>
        <orientation evidence="1 12">Cytoplasmic side</orientation>
    </subcellularLocation>
    <subcellularLocation>
        <location evidence="12">Cytoplasmic vesicle</location>
        <location evidence="12">COPI-coated vesicle membrane</location>
        <topology evidence="12">Peripheral membrane protein</topology>
        <orientation evidence="12">Cytoplasmic side</orientation>
    </subcellularLocation>
</comment>
<evidence type="ECO:0000259" key="13">
    <source>
        <dbReference type="Pfam" id="PF01217"/>
    </source>
</evidence>
<comment type="caution">
    <text evidence="14">The sequence shown here is derived from an EMBL/GenBank/DDBJ whole genome shotgun (WGS) entry which is preliminary data.</text>
</comment>
<dbReference type="Pfam" id="PF01217">
    <property type="entry name" value="Clat_adaptor_s"/>
    <property type="match status" value="1"/>
</dbReference>
<dbReference type="AlphaFoldDB" id="A0A132NZZ6"/>
<gene>
    <name evidence="14" type="ORF">QR46_0369</name>
</gene>
<evidence type="ECO:0000256" key="11">
    <source>
        <dbReference type="ARBA" id="ARBA00045555"/>
    </source>
</evidence>
<evidence type="ECO:0000256" key="10">
    <source>
        <dbReference type="ARBA" id="ARBA00023329"/>
    </source>
</evidence>
<organism evidence="14 15">
    <name type="scientific">Giardia duodenalis assemblage B</name>
    <dbReference type="NCBI Taxonomy" id="1394984"/>
    <lineage>
        <taxon>Eukaryota</taxon>
        <taxon>Metamonada</taxon>
        <taxon>Diplomonadida</taxon>
        <taxon>Hexamitidae</taxon>
        <taxon>Giardiinae</taxon>
        <taxon>Giardia</taxon>
    </lineage>
</organism>
<evidence type="ECO:0000256" key="4">
    <source>
        <dbReference type="ARBA" id="ARBA00022448"/>
    </source>
</evidence>
<keyword evidence="6 12" id="KW-0931">ER-Golgi transport</keyword>
<evidence type="ECO:0000256" key="5">
    <source>
        <dbReference type="ARBA" id="ARBA00022490"/>
    </source>
</evidence>
<dbReference type="EMBL" id="JXTI01000005">
    <property type="protein sequence ID" value="KWX15648.1"/>
    <property type="molecule type" value="Genomic_DNA"/>
</dbReference>
<dbReference type="GO" id="GO:0030126">
    <property type="term" value="C:COPI vesicle coat"/>
    <property type="evidence" value="ECO:0007669"/>
    <property type="project" value="UniProtKB-UniRule"/>
</dbReference>
<proteinExistence type="inferred from homology"/>
<dbReference type="GO" id="GO:0006890">
    <property type="term" value="P:retrograde vesicle-mediated transport, Golgi to endoplasmic reticulum"/>
    <property type="evidence" value="ECO:0007669"/>
    <property type="project" value="UniProtKB-UniRule"/>
</dbReference>
<dbReference type="InterPro" id="IPR039652">
    <property type="entry name" value="Coatomer_zeta"/>
</dbReference>
<dbReference type="Proteomes" id="UP000070089">
    <property type="component" value="Unassembled WGS sequence"/>
</dbReference>
<evidence type="ECO:0000256" key="6">
    <source>
        <dbReference type="ARBA" id="ARBA00022892"/>
    </source>
</evidence>
<keyword evidence="7 12" id="KW-0653">Protein transport</keyword>
<keyword evidence="10 12" id="KW-0968">Cytoplasmic vesicle</keyword>
<dbReference type="GO" id="GO:0000139">
    <property type="term" value="C:Golgi membrane"/>
    <property type="evidence" value="ECO:0007669"/>
    <property type="project" value="UniProtKB-SubCell"/>
</dbReference>
<comment type="function">
    <text evidence="11">The coatomer is a cytosolic protein complex that binds to dilysine motifs and reversibly associates with Golgi non-clathrin-coated vesicles, which further mediate biosynthetic protein transport from the ER, via the Golgi up to the trans Golgi network. Coatomer complex is required for budding from Golgi membranes, and is essential for the retrograde Golgi-to-ER transport of dilysine-tagged proteins. The zeta subunit may be involved in regulating the coat assembly and, hence, the rate of biosynthetic protein transport due to its association-dissociation properties with the coatomer complex.</text>
</comment>
<keyword evidence="8 12" id="KW-0333">Golgi apparatus</keyword>
<accession>A0A132NZZ6</accession>
<reference evidence="14 15" key="1">
    <citation type="journal article" date="2015" name="Mol. Biochem. Parasitol.">
        <title>Identification of polymorphic genes for use in assemblage B genotyping assays through comparative genomics of multiple assemblage B Giardia duodenalis isolates.</title>
        <authorList>
            <person name="Wielinga C."/>
            <person name="Thompson R.C."/>
            <person name="Monis P."/>
            <person name="Ryan U."/>
        </authorList>
    </citation>
    <scope>NUCLEOTIDE SEQUENCE [LARGE SCALE GENOMIC DNA]</scope>
    <source>
        <strain evidence="14 15">BAH15c1</strain>
    </source>
</reference>
<name>A0A132NZZ6_GIAIN</name>
<dbReference type="PANTHER" id="PTHR11043:SF0">
    <property type="entry name" value="COATOMER SUBUNIT ZETA"/>
    <property type="match status" value="1"/>
</dbReference>